<comment type="similarity">
    <text evidence="2">Belongs to the amino acid/polyamine transporter 2 family.</text>
</comment>
<keyword evidence="9" id="KW-0966">Cell projection</keyword>
<keyword evidence="8 19" id="KW-0472">Membrane</keyword>
<dbReference type="Pfam" id="PF01490">
    <property type="entry name" value="Aa_trans"/>
    <property type="match status" value="1"/>
</dbReference>
<comment type="function">
    <text evidence="18">Antiporter that exchanges vesicular protons for cytosolic 4-aminobutanoate or to a lesser extend glycine, thus allowing their secretion from nerve terminals. The transport is equally dependent on the chemical and electrical components of the proton gradient. May also transport beta-alanine. Acidification of GABAergic synaptic vesicles is a prerequisite for 4-aminobutanoate uptake.</text>
</comment>
<dbReference type="GO" id="GO:0005774">
    <property type="term" value="C:vacuolar membrane"/>
    <property type="evidence" value="ECO:0007669"/>
    <property type="project" value="TreeGrafter"/>
</dbReference>
<keyword evidence="7" id="KW-0770">Synapse</keyword>
<dbReference type="GO" id="GO:0051939">
    <property type="term" value="P:gamma-aminobutyric acid import"/>
    <property type="evidence" value="ECO:0007669"/>
    <property type="project" value="UniProtKB-ARBA"/>
</dbReference>
<feature type="transmembrane region" description="Helical" evidence="19">
    <location>
        <begin position="181"/>
        <end position="201"/>
    </location>
</feature>
<evidence type="ECO:0000313" key="21">
    <source>
        <dbReference type="EMBL" id="KAK2175174.1"/>
    </source>
</evidence>
<keyword evidence="4 19" id="KW-0812">Transmembrane</keyword>
<dbReference type="GO" id="GO:0098793">
    <property type="term" value="C:presynapse"/>
    <property type="evidence" value="ECO:0007669"/>
    <property type="project" value="UniProtKB-SubCell"/>
</dbReference>
<evidence type="ECO:0000256" key="8">
    <source>
        <dbReference type="ARBA" id="ARBA00023136"/>
    </source>
</evidence>
<organism evidence="21 22">
    <name type="scientific">Ridgeia piscesae</name>
    <name type="common">Tubeworm</name>
    <dbReference type="NCBI Taxonomy" id="27915"/>
    <lineage>
        <taxon>Eukaryota</taxon>
        <taxon>Metazoa</taxon>
        <taxon>Spiralia</taxon>
        <taxon>Lophotrochozoa</taxon>
        <taxon>Annelida</taxon>
        <taxon>Polychaeta</taxon>
        <taxon>Sedentaria</taxon>
        <taxon>Canalipalpata</taxon>
        <taxon>Sabellida</taxon>
        <taxon>Siboglinidae</taxon>
        <taxon>Ridgeia</taxon>
    </lineage>
</organism>
<dbReference type="GO" id="GO:0030659">
    <property type="term" value="C:cytoplasmic vesicle membrane"/>
    <property type="evidence" value="ECO:0007669"/>
    <property type="project" value="UniProtKB-SubCell"/>
</dbReference>
<evidence type="ECO:0000256" key="7">
    <source>
        <dbReference type="ARBA" id="ARBA00023018"/>
    </source>
</evidence>
<dbReference type="GO" id="GO:0015187">
    <property type="term" value="F:glycine transmembrane transporter activity"/>
    <property type="evidence" value="ECO:0007669"/>
    <property type="project" value="UniProtKB-ARBA"/>
</dbReference>
<dbReference type="AlphaFoldDB" id="A0AAD9KP78"/>
<keyword evidence="3" id="KW-0813">Transport</keyword>
<evidence type="ECO:0000256" key="1">
    <source>
        <dbReference type="ARBA" id="ARBA00004439"/>
    </source>
</evidence>
<evidence type="ECO:0000256" key="19">
    <source>
        <dbReference type="SAM" id="Phobius"/>
    </source>
</evidence>
<protein>
    <recommendedName>
        <fullName evidence="15">Vesicular inhibitory amino acid transporter</fullName>
    </recommendedName>
    <alternativeName>
        <fullName evidence="16">Solute carrier family 32 member 1</fullName>
    </alternativeName>
    <alternativeName>
        <fullName evidence="17">Vesicular GABA transporter</fullName>
    </alternativeName>
</protein>
<keyword evidence="5" id="KW-0532">Neurotransmitter transport</keyword>
<evidence type="ECO:0000256" key="15">
    <source>
        <dbReference type="ARBA" id="ARBA00039542"/>
    </source>
</evidence>
<dbReference type="GO" id="GO:0060077">
    <property type="term" value="C:inhibitory synapse"/>
    <property type="evidence" value="ECO:0007669"/>
    <property type="project" value="UniProtKB-ARBA"/>
</dbReference>
<keyword evidence="6 19" id="KW-1133">Transmembrane helix</keyword>
<evidence type="ECO:0000256" key="5">
    <source>
        <dbReference type="ARBA" id="ARBA00022775"/>
    </source>
</evidence>
<comment type="catalytic activity">
    <reaction evidence="12">
        <text>beta-alanine(out) + n H(+)(in) = beta-alanine(in) + n H(+)(out)</text>
        <dbReference type="Rhea" id="RHEA:70987"/>
        <dbReference type="ChEBI" id="CHEBI:15378"/>
        <dbReference type="ChEBI" id="CHEBI:57966"/>
    </reaction>
</comment>
<evidence type="ECO:0000256" key="14">
    <source>
        <dbReference type="ARBA" id="ARBA00036440"/>
    </source>
</evidence>
<dbReference type="PANTHER" id="PTHR22950">
    <property type="entry name" value="AMINO ACID TRANSPORTER"/>
    <property type="match status" value="1"/>
</dbReference>
<feature type="transmembrane region" description="Helical" evidence="19">
    <location>
        <begin position="116"/>
        <end position="140"/>
    </location>
</feature>
<keyword evidence="22" id="KW-1185">Reference proteome</keyword>
<evidence type="ECO:0000256" key="6">
    <source>
        <dbReference type="ARBA" id="ARBA00022989"/>
    </source>
</evidence>
<evidence type="ECO:0000256" key="9">
    <source>
        <dbReference type="ARBA" id="ARBA00023273"/>
    </source>
</evidence>
<dbReference type="GO" id="GO:0006836">
    <property type="term" value="P:neurotransmitter transport"/>
    <property type="evidence" value="ECO:0007669"/>
    <property type="project" value="UniProtKB-KW"/>
</dbReference>
<dbReference type="FunFam" id="1.20.1740.10:FF:000062">
    <property type="entry name" value="Vesicular inhibitory amino acid transporter"/>
    <property type="match status" value="1"/>
</dbReference>
<evidence type="ECO:0000256" key="12">
    <source>
        <dbReference type="ARBA" id="ARBA00035892"/>
    </source>
</evidence>
<dbReference type="InterPro" id="IPR013057">
    <property type="entry name" value="AA_transpt_TM"/>
</dbReference>
<keyword evidence="10" id="KW-0968">Cytoplasmic vesicle</keyword>
<comment type="subcellular location">
    <subcellularLocation>
        <location evidence="1">Cytoplasmic vesicle membrane</location>
        <topology evidence="1">Multi-pass membrane protein</topology>
    </subcellularLocation>
    <subcellularLocation>
        <location evidence="11">Presynapse</location>
    </subcellularLocation>
</comment>
<feature type="transmembrane region" description="Helical" evidence="19">
    <location>
        <begin position="311"/>
        <end position="331"/>
    </location>
</feature>
<dbReference type="EMBL" id="JAODUO010000745">
    <property type="protein sequence ID" value="KAK2175174.1"/>
    <property type="molecule type" value="Genomic_DNA"/>
</dbReference>
<feature type="transmembrane region" description="Helical" evidence="19">
    <location>
        <begin position="271"/>
        <end position="290"/>
    </location>
</feature>
<evidence type="ECO:0000256" key="2">
    <source>
        <dbReference type="ARBA" id="ARBA00008066"/>
    </source>
</evidence>
<evidence type="ECO:0000256" key="16">
    <source>
        <dbReference type="ARBA" id="ARBA00041574"/>
    </source>
</evidence>
<dbReference type="PANTHER" id="PTHR22950:SF689">
    <property type="entry name" value="VESICULAR INHIBITORY AMINO ACID TRANSPORTER"/>
    <property type="match status" value="1"/>
</dbReference>
<evidence type="ECO:0000256" key="13">
    <source>
        <dbReference type="ARBA" id="ARBA00035961"/>
    </source>
</evidence>
<dbReference type="Proteomes" id="UP001209878">
    <property type="component" value="Unassembled WGS sequence"/>
</dbReference>
<evidence type="ECO:0000256" key="17">
    <source>
        <dbReference type="ARBA" id="ARBA00042394"/>
    </source>
</evidence>
<reference evidence="21" key="1">
    <citation type="journal article" date="2023" name="Mol. Biol. Evol.">
        <title>Third-Generation Sequencing Reveals the Adaptive Role of the Epigenome in Three Deep-Sea Polychaetes.</title>
        <authorList>
            <person name="Perez M."/>
            <person name="Aroh O."/>
            <person name="Sun Y."/>
            <person name="Lan Y."/>
            <person name="Juniper S.K."/>
            <person name="Young C.R."/>
            <person name="Angers B."/>
            <person name="Qian P.Y."/>
        </authorList>
    </citation>
    <scope>NUCLEOTIDE SEQUENCE</scope>
    <source>
        <strain evidence="21">R07B-5</strain>
    </source>
</reference>
<proteinExistence type="inferred from homology"/>
<name>A0AAD9KP78_RIDPI</name>
<accession>A0AAD9KP78</accession>
<gene>
    <name evidence="21" type="ORF">NP493_745g01000</name>
</gene>
<evidence type="ECO:0000256" key="11">
    <source>
        <dbReference type="ARBA" id="ARBA00034106"/>
    </source>
</evidence>
<feature type="transmembrane region" description="Helical" evidence="19">
    <location>
        <begin position="232"/>
        <end position="251"/>
    </location>
</feature>
<dbReference type="GO" id="GO:0140800">
    <property type="term" value="F:gamma-aminobutyric acid:proton antiporter activity"/>
    <property type="evidence" value="ECO:0007669"/>
    <property type="project" value="UniProtKB-ARBA"/>
</dbReference>
<comment type="catalytic activity">
    <reaction evidence="14">
        <text>4-aminobutanoate(out) + n H(+)(in) = 4-aminobutanoate(in) + n H(+)(out)</text>
        <dbReference type="Rhea" id="RHEA:70979"/>
        <dbReference type="ChEBI" id="CHEBI:15378"/>
        <dbReference type="ChEBI" id="CHEBI:59888"/>
    </reaction>
</comment>
<dbReference type="GO" id="GO:0015179">
    <property type="term" value="F:L-amino acid transmembrane transporter activity"/>
    <property type="evidence" value="ECO:0007669"/>
    <property type="project" value="TreeGrafter"/>
</dbReference>
<sequence>MNRHVSGALRVVRSAFRGGSDEESFQFARFHDDVSNNESTEMASIPNGDAAGHKTSCSDDKVVWQLSDGLATPVEGDETEDKNKITEWQAGWNVTNAIQGMFIVSFPYAVLEGGYWAIFAMVFVAYICCYTGEILVDCLYEVDEASGKRRRVRSSYVAVAEEVWGPRIGGRIVYTAQIIELLMTCILYVLLCGDLLIGSFPNTPLDLASWTMLAAALLLPCAFLRTLKRVSLLSFWCTVAHMIINAIILLYCLTRAATWKWDEVLVRIDIWTFPISFGIIVFSYTSQIFLPTLEGNLVDRTRFRCMMHWTHIAAAVFKAGFSYIGFLTWGFDTKEVITNNLPNVTMRVLVNLCLVVKALLSYPLPYFAAVELLQDGFFGGRGVCPPCFEDGGCGGVGTGAGPLKVWAVVLRMGLVGFTLVLAIFLPHFAILMGLIGSITGNMLSLIWPAYFHLRIKCCSLRWYQKAIDVAIILMGLICAGLGIFYSGHALIAAFRGKETRPFQLQKAEFVPGRHV</sequence>
<comment type="caution">
    <text evidence="21">The sequence shown here is derived from an EMBL/GenBank/DDBJ whole genome shotgun (WGS) entry which is preliminary data.</text>
</comment>
<evidence type="ECO:0000313" key="22">
    <source>
        <dbReference type="Proteomes" id="UP001209878"/>
    </source>
</evidence>
<evidence type="ECO:0000256" key="4">
    <source>
        <dbReference type="ARBA" id="ARBA00022692"/>
    </source>
</evidence>
<evidence type="ECO:0000256" key="3">
    <source>
        <dbReference type="ARBA" id="ARBA00022448"/>
    </source>
</evidence>
<evidence type="ECO:0000256" key="18">
    <source>
        <dbReference type="ARBA" id="ARBA00046163"/>
    </source>
</evidence>
<feature type="transmembrane region" description="Helical" evidence="19">
    <location>
        <begin position="207"/>
        <end position="225"/>
    </location>
</feature>
<feature type="domain" description="Amino acid transporter transmembrane" evidence="20">
    <location>
        <begin position="84"/>
        <end position="483"/>
    </location>
</feature>
<comment type="catalytic activity">
    <reaction evidence="13">
        <text>glycine(out) + n H(+)(in) = glycine(in) + n H(+)(out)</text>
        <dbReference type="Rhea" id="RHEA:70983"/>
        <dbReference type="ChEBI" id="CHEBI:15378"/>
        <dbReference type="ChEBI" id="CHEBI:57305"/>
    </reaction>
</comment>
<feature type="transmembrane region" description="Helical" evidence="19">
    <location>
        <begin position="405"/>
        <end position="425"/>
    </location>
</feature>
<evidence type="ECO:0000256" key="10">
    <source>
        <dbReference type="ARBA" id="ARBA00023329"/>
    </source>
</evidence>
<feature type="transmembrane region" description="Helical" evidence="19">
    <location>
        <begin position="470"/>
        <end position="494"/>
    </location>
</feature>
<evidence type="ECO:0000259" key="20">
    <source>
        <dbReference type="Pfam" id="PF01490"/>
    </source>
</evidence>